<keyword evidence="2" id="KW-1133">Transmembrane helix</keyword>
<dbReference type="Proteomes" id="UP000182987">
    <property type="component" value="Chromosome"/>
</dbReference>
<dbReference type="RefSeq" id="WP_071925009.1">
    <property type="nucleotide sequence ID" value="NZ_CP017480.1"/>
</dbReference>
<dbReference type="Gene3D" id="1.10.287.110">
    <property type="entry name" value="DnaJ domain"/>
    <property type="match status" value="1"/>
</dbReference>
<dbReference type="STRING" id="1440763.BJI69_17045"/>
<organism evidence="4 5">
    <name type="scientific">Luteibacter rhizovicinus DSM 16549</name>
    <dbReference type="NCBI Taxonomy" id="1440763"/>
    <lineage>
        <taxon>Bacteria</taxon>
        <taxon>Pseudomonadati</taxon>
        <taxon>Pseudomonadota</taxon>
        <taxon>Gammaproteobacteria</taxon>
        <taxon>Lysobacterales</taxon>
        <taxon>Rhodanobacteraceae</taxon>
        <taxon>Luteibacter</taxon>
    </lineage>
</organism>
<keyword evidence="2" id="KW-0812">Transmembrane</keyword>
<name>A0A1L3EWP0_9GAMM</name>
<feature type="domain" description="J" evidence="3">
    <location>
        <begin position="9"/>
        <end position="69"/>
    </location>
</feature>
<feature type="transmembrane region" description="Helical" evidence="2">
    <location>
        <begin position="130"/>
        <end position="147"/>
    </location>
</feature>
<dbReference type="OrthoDB" id="6028181at2"/>
<keyword evidence="5" id="KW-1185">Reference proteome</keyword>
<sequence>MADETDFIDLYGKLRLEPSCSLAEFKQAYRRHVAAWHPDRRRGSRADTLAAARLQRLTAQYSAAMEFHRRHGRLPGAVAPPRVTVVPEASTDAAVYDGSDVPSYASGASESSDRNGSFEETPLRAWRTRWLWLAALVIVAVIAWSLIPVGGSDDEDMSAAETTVSTTATP</sequence>
<proteinExistence type="predicted"/>
<accession>A0A1L3EWP0</accession>
<reference evidence="5" key="1">
    <citation type="submission" date="2016-09" db="EMBL/GenBank/DDBJ databases">
        <authorList>
            <person name="Lysoe E."/>
        </authorList>
    </citation>
    <scope>NUCLEOTIDE SEQUENCE [LARGE SCALE GENOMIC DNA]</scope>
    <source>
        <strain evidence="5">LJ96T</strain>
    </source>
</reference>
<evidence type="ECO:0000256" key="2">
    <source>
        <dbReference type="SAM" id="Phobius"/>
    </source>
</evidence>
<dbReference type="InterPro" id="IPR036869">
    <property type="entry name" value="J_dom_sf"/>
</dbReference>
<evidence type="ECO:0000313" key="4">
    <source>
        <dbReference type="EMBL" id="APG05444.1"/>
    </source>
</evidence>
<evidence type="ECO:0000313" key="5">
    <source>
        <dbReference type="Proteomes" id="UP000182987"/>
    </source>
</evidence>
<gene>
    <name evidence="4" type="ORF">BJI69_17045</name>
</gene>
<keyword evidence="2" id="KW-0472">Membrane</keyword>
<evidence type="ECO:0000256" key="1">
    <source>
        <dbReference type="ARBA" id="ARBA00023186"/>
    </source>
</evidence>
<evidence type="ECO:0000259" key="3">
    <source>
        <dbReference type="PROSITE" id="PS50076"/>
    </source>
</evidence>
<dbReference type="SUPFAM" id="SSF46565">
    <property type="entry name" value="Chaperone J-domain"/>
    <property type="match status" value="1"/>
</dbReference>
<dbReference type="InterPro" id="IPR001623">
    <property type="entry name" value="DnaJ_domain"/>
</dbReference>
<dbReference type="AlphaFoldDB" id="A0A1L3EWP0"/>
<dbReference type="PROSITE" id="PS50076">
    <property type="entry name" value="DNAJ_2"/>
    <property type="match status" value="1"/>
</dbReference>
<protein>
    <recommendedName>
        <fullName evidence="3">J domain-containing protein</fullName>
    </recommendedName>
</protein>
<keyword evidence="1" id="KW-0143">Chaperone</keyword>
<dbReference type="EMBL" id="CP017480">
    <property type="protein sequence ID" value="APG05444.1"/>
    <property type="molecule type" value="Genomic_DNA"/>
</dbReference>
<dbReference type="CDD" id="cd06257">
    <property type="entry name" value="DnaJ"/>
    <property type="match status" value="1"/>
</dbReference>
<dbReference type="KEGG" id="lrz:BJI69_17045"/>